<comment type="caution">
    <text evidence="1">The sequence shown here is derived from an EMBL/GenBank/DDBJ whole genome shotgun (WGS) entry which is preliminary data.</text>
</comment>
<name>A0A8H6FQY5_9LECA</name>
<gene>
    <name evidence="1" type="ORF">HO173_008634</name>
</gene>
<evidence type="ECO:0000313" key="2">
    <source>
        <dbReference type="Proteomes" id="UP000578531"/>
    </source>
</evidence>
<sequence length="320" mass="35903">MAPTVTHYRDHHKMIKAIEKCSLQATFGPEITSTGELLPKEYNVSSVKASHDSDFNPIEKRTRFNKISFFSARPRIKAGLLPMDPIDEGDNIGPDLMTNDGGMPIVLTNKDGNIPSTWSTNCGSMAPISTREDGITPFRQSNFFGRVPLEIWGQKIEELRQWTGTHKIYRDIHDLSYSNHKHPNHDRVWDSKNLFCIGCTKDTMKRCETCGRYCCLWSICKEIAGPPKAGILPQERVNATQWLKKIAGLMSYGIDEPTFLACSRCGKVHCPKCTSICEICDGLSCPDCCGRCPICRVPKCVRCKPNREEECSYHSGPPAI</sequence>
<dbReference type="Proteomes" id="UP000578531">
    <property type="component" value="Unassembled WGS sequence"/>
</dbReference>
<dbReference type="RefSeq" id="XP_037162512.1">
    <property type="nucleotide sequence ID" value="XM_037310530.1"/>
</dbReference>
<dbReference type="GeneID" id="59290288"/>
<keyword evidence="2" id="KW-1185">Reference proteome</keyword>
<protein>
    <submittedName>
        <fullName evidence="1">Uncharacterized protein</fullName>
    </submittedName>
</protein>
<accession>A0A8H6FQY5</accession>
<dbReference type="AlphaFoldDB" id="A0A8H6FQY5"/>
<proteinExistence type="predicted"/>
<dbReference type="OrthoDB" id="10397715at2759"/>
<dbReference type="EMBL" id="JACCJC010000041">
    <property type="protein sequence ID" value="KAF6233090.1"/>
    <property type="molecule type" value="Genomic_DNA"/>
</dbReference>
<reference evidence="1 2" key="1">
    <citation type="journal article" date="2020" name="Genomics">
        <title>Complete, high-quality genomes from long-read metagenomic sequencing of two wolf lichen thalli reveals enigmatic genome architecture.</title>
        <authorList>
            <person name="McKenzie S.K."/>
            <person name="Walston R.F."/>
            <person name="Allen J.L."/>
        </authorList>
    </citation>
    <scope>NUCLEOTIDE SEQUENCE [LARGE SCALE GENOMIC DNA]</scope>
    <source>
        <strain evidence="1">WasteWater2</strain>
    </source>
</reference>
<evidence type="ECO:0000313" key="1">
    <source>
        <dbReference type="EMBL" id="KAF6233090.1"/>
    </source>
</evidence>
<organism evidence="1 2">
    <name type="scientific">Letharia columbiana</name>
    <dbReference type="NCBI Taxonomy" id="112416"/>
    <lineage>
        <taxon>Eukaryota</taxon>
        <taxon>Fungi</taxon>
        <taxon>Dikarya</taxon>
        <taxon>Ascomycota</taxon>
        <taxon>Pezizomycotina</taxon>
        <taxon>Lecanoromycetes</taxon>
        <taxon>OSLEUM clade</taxon>
        <taxon>Lecanoromycetidae</taxon>
        <taxon>Lecanorales</taxon>
        <taxon>Lecanorineae</taxon>
        <taxon>Parmeliaceae</taxon>
        <taxon>Letharia</taxon>
    </lineage>
</organism>